<keyword evidence="8" id="KW-1133">Transmembrane helix</keyword>
<evidence type="ECO:0008006" key="11">
    <source>
        <dbReference type="Google" id="ProtNLM"/>
    </source>
</evidence>
<reference evidence="9 10" key="1">
    <citation type="journal article" date="2012" name="PLoS Pathog.">
        <title>Diverse lifestyles and strategies of plant pathogenesis encoded in the genomes of eighteen Dothideomycetes fungi.</title>
        <authorList>
            <person name="Ohm R.A."/>
            <person name="Feau N."/>
            <person name="Henrissat B."/>
            <person name="Schoch C.L."/>
            <person name="Horwitz B.A."/>
            <person name="Barry K.W."/>
            <person name="Condon B.J."/>
            <person name="Copeland A.C."/>
            <person name="Dhillon B."/>
            <person name="Glaser F."/>
            <person name="Hesse C.N."/>
            <person name="Kosti I."/>
            <person name="LaButti K."/>
            <person name="Lindquist E.A."/>
            <person name="Lucas S."/>
            <person name="Salamov A.A."/>
            <person name="Bradshaw R.E."/>
            <person name="Ciuffetti L."/>
            <person name="Hamelin R.C."/>
            <person name="Kema G.H.J."/>
            <person name="Lawrence C."/>
            <person name="Scott J.A."/>
            <person name="Spatafora J.W."/>
            <person name="Turgeon B.G."/>
            <person name="de Wit P.J.G.M."/>
            <person name="Zhong S."/>
            <person name="Goodwin S.B."/>
            <person name="Grigoriev I.V."/>
        </authorList>
    </citation>
    <scope>NUCLEOTIDE SEQUENCE [LARGE SCALE GENOMIC DNA]</scope>
    <source>
        <strain evidence="9 10">UAMH 10762</strain>
    </source>
</reference>
<evidence type="ECO:0000256" key="8">
    <source>
        <dbReference type="SAM" id="Phobius"/>
    </source>
</evidence>
<dbReference type="PROSITE" id="PS00086">
    <property type="entry name" value="CYTOCHROME_P450"/>
    <property type="match status" value="1"/>
</dbReference>
<keyword evidence="10" id="KW-1185">Reference proteome</keyword>
<feature type="binding site" description="axial binding residue" evidence="6">
    <location>
        <position position="444"/>
    </location>
    <ligand>
        <name>heme</name>
        <dbReference type="ChEBI" id="CHEBI:30413"/>
    </ligand>
    <ligandPart>
        <name>Fe</name>
        <dbReference type="ChEBI" id="CHEBI:18248"/>
    </ligandPart>
</feature>
<dbReference type="GeneID" id="19108502"/>
<keyword evidence="6 7" id="KW-0349">Heme</keyword>
<dbReference type="InterPro" id="IPR001128">
    <property type="entry name" value="Cyt_P450"/>
</dbReference>
<feature type="transmembrane region" description="Helical" evidence="8">
    <location>
        <begin position="12"/>
        <end position="32"/>
    </location>
</feature>
<name>M2MVC1_BAUPA</name>
<dbReference type="OrthoDB" id="1470350at2759"/>
<dbReference type="SUPFAM" id="SSF48264">
    <property type="entry name" value="Cytochrome P450"/>
    <property type="match status" value="1"/>
</dbReference>
<proteinExistence type="inferred from homology"/>
<dbReference type="AlphaFoldDB" id="M2MVC1"/>
<dbReference type="GO" id="GO:0005506">
    <property type="term" value="F:iron ion binding"/>
    <property type="evidence" value="ECO:0007669"/>
    <property type="project" value="InterPro"/>
</dbReference>
<dbReference type="KEGG" id="bcom:BAUCODRAFT_144505"/>
<dbReference type="RefSeq" id="XP_007672096.1">
    <property type="nucleotide sequence ID" value="XM_007673906.1"/>
</dbReference>
<dbReference type="Proteomes" id="UP000011761">
    <property type="component" value="Unassembled WGS sequence"/>
</dbReference>
<dbReference type="OMA" id="AHRCEIT"/>
<dbReference type="PRINTS" id="PR00385">
    <property type="entry name" value="P450"/>
</dbReference>
<evidence type="ECO:0000256" key="4">
    <source>
        <dbReference type="ARBA" id="ARBA00023002"/>
    </source>
</evidence>
<dbReference type="PRINTS" id="PR00463">
    <property type="entry name" value="EP450I"/>
</dbReference>
<evidence type="ECO:0000313" key="9">
    <source>
        <dbReference type="EMBL" id="EMD00912.1"/>
    </source>
</evidence>
<evidence type="ECO:0000256" key="2">
    <source>
        <dbReference type="ARBA" id="ARBA00010617"/>
    </source>
</evidence>
<dbReference type="HOGENOM" id="CLU_001570_14_2_1"/>
<accession>M2MVC1</accession>
<dbReference type="PANTHER" id="PTHR24305:SF96">
    <property type="entry name" value="CYTOCHROME P450 MONOOXYGENASE STCB-RELATED"/>
    <property type="match status" value="1"/>
</dbReference>
<dbReference type="GO" id="GO:0004497">
    <property type="term" value="F:monooxygenase activity"/>
    <property type="evidence" value="ECO:0007669"/>
    <property type="project" value="UniProtKB-KW"/>
</dbReference>
<gene>
    <name evidence="9" type="ORF">BAUCODRAFT_144505</name>
</gene>
<dbReference type="EMBL" id="KB445550">
    <property type="protein sequence ID" value="EMD00912.1"/>
    <property type="molecule type" value="Genomic_DNA"/>
</dbReference>
<dbReference type="Gene3D" id="1.10.630.10">
    <property type="entry name" value="Cytochrome P450"/>
    <property type="match status" value="1"/>
</dbReference>
<dbReference type="InterPro" id="IPR002401">
    <property type="entry name" value="Cyt_P450_E_grp-I"/>
</dbReference>
<keyword evidence="7" id="KW-0503">Monooxygenase</keyword>
<comment type="cofactor">
    <cofactor evidence="1 6">
        <name>heme</name>
        <dbReference type="ChEBI" id="CHEBI:30413"/>
    </cofactor>
</comment>
<protein>
    <recommendedName>
        <fullName evidence="11">Cytochrome P450 monooxygenase</fullName>
    </recommendedName>
</protein>
<dbReference type="Pfam" id="PF00067">
    <property type="entry name" value="p450"/>
    <property type="match status" value="1"/>
</dbReference>
<dbReference type="eggNOG" id="KOG0158">
    <property type="taxonomic scope" value="Eukaryota"/>
</dbReference>
<dbReference type="STRING" id="717646.M2MVC1"/>
<dbReference type="GO" id="GO:0020037">
    <property type="term" value="F:heme binding"/>
    <property type="evidence" value="ECO:0007669"/>
    <property type="project" value="InterPro"/>
</dbReference>
<keyword evidence="8" id="KW-0472">Membrane</keyword>
<dbReference type="InterPro" id="IPR017972">
    <property type="entry name" value="Cyt_P450_CS"/>
</dbReference>
<sequence length="498" mass="55008">MFLLSLSYLPFVSPTLLVVGLICVCLVFLLLVHIVHSLRSPLNDIPGPLYARFTNLPLKAAVVAGKRIHFVHALHQRYGKIVRIAPDEVAVASPQAFKIIHAVGGGFEKTEWYRSLNPVPRDGVFTMTDNKAHAGRRRLLSRPFSKSHLRQHWEPVVRERVELAVARMCAEAAKGPVDVMKWWMFMASDVSAHLMFGESFQTLEHGVVSEYMRKLQVALMGGGIGAEMPFVRYLGKRLPIQICQDLWNNNSYLMNYAEAAVKGMRANQGHANVFAGMVAEAEKAERLDDLDVKQEALNLIVAGTDTTSITLTYLVWAVLSRPELQRAVEEEVRGLPEAYQDAEVEKLELLNAVIEETLRLYGAAPGGLPRRVPSGGISMGGYFLPGGTTATTQAFSLHRDASLFPDPEEFIPARWMSSHGDGRYAVSDAARAVYSPFGAGARTCLGVHLATMELRLAAAEFFRRCAGAKLAPSMTDELMHMENYFLIAPAGHHLSVEL</sequence>
<comment type="similarity">
    <text evidence="2 7">Belongs to the cytochrome P450 family.</text>
</comment>
<evidence type="ECO:0000313" key="10">
    <source>
        <dbReference type="Proteomes" id="UP000011761"/>
    </source>
</evidence>
<evidence type="ECO:0000256" key="1">
    <source>
        <dbReference type="ARBA" id="ARBA00001971"/>
    </source>
</evidence>
<evidence type="ECO:0000256" key="6">
    <source>
        <dbReference type="PIRSR" id="PIRSR602401-1"/>
    </source>
</evidence>
<dbReference type="CDD" id="cd11059">
    <property type="entry name" value="CYP_fungal"/>
    <property type="match status" value="1"/>
</dbReference>
<dbReference type="PANTHER" id="PTHR24305">
    <property type="entry name" value="CYTOCHROME P450"/>
    <property type="match status" value="1"/>
</dbReference>
<evidence type="ECO:0000256" key="7">
    <source>
        <dbReference type="RuleBase" id="RU000461"/>
    </source>
</evidence>
<keyword evidence="5 6" id="KW-0408">Iron</keyword>
<keyword evidence="4 7" id="KW-0560">Oxidoreductase</keyword>
<keyword evidence="3 6" id="KW-0479">Metal-binding</keyword>
<dbReference type="GO" id="GO:0016705">
    <property type="term" value="F:oxidoreductase activity, acting on paired donors, with incorporation or reduction of molecular oxygen"/>
    <property type="evidence" value="ECO:0007669"/>
    <property type="project" value="InterPro"/>
</dbReference>
<evidence type="ECO:0000256" key="3">
    <source>
        <dbReference type="ARBA" id="ARBA00022723"/>
    </source>
</evidence>
<keyword evidence="8" id="KW-0812">Transmembrane</keyword>
<dbReference type="InterPro" id="IPR036396">
    <property type="entry name" value="Cyt_P450_sf"/>
</dbReference>
<dbReference type="InterPro" id="IPR050121">
    <property type="entry name" value="Cytochrome_P450_monoxygenase"/>
</dbReference>
<organism evidence="9 10">
    <name type="scientific">Baudoinia panamericana (strain UAMH 10762)</name>
    <name type="common">Angels' share fungus</name>
    <name type="synonym">Baudoinia compniacensis (strain UAMH 10762)</name>
    <dbReference type="NCBI Taxonomy" id="717646"/>
    <lineage>
        <taxon>Eukaryota</taxon>
        <taxon>Fungi</taxon>
        <taxon>Dikarya</taxon>
        <taxon>Ascomycota</taxon>
        <taxon>Pezizomycotina</taxon>
        <taxon>Dothideomycetes</taxon>
        <taxon>Dothideomycetidae</taxon>
        <taxon>Mycosphaerellales</taxon>
        <taxon>Teratosphaeriaceae</taxon>
        <taxon>Baudoinia</taxon>
    </lineage>
</organism>
<evidence type="ECO:0000256" key="5">
    <source>
        <dbReference type="ARBA" id="ARBA00023004"/>
    </source>
</evidence>